<accession>A0ABD6C286</accession>
<dbReference type="RefSeq" id="WP_256417722.1">
    <property type="nucleotide sequence ID" value="NZ_JANHDL010000003.1"/>
</dbReference>
<evidence type="ECO:0000256" key="1">
    <source>
        <dbReference type="SAM" id="MobiDB-lite"/>
    </source>
</evidence>
<evidence type="ECO:0000313" key="3">
    <source>
        <dbReference type="Proteomes" id="UP001597185"/>
    </source>
</evidence>
<protein>
    <submittedName>
        <fullName evidence="2">Uncharacterized protein</fullName>
    </submittedName>
</protein>
<dbReference type="EMBL" id="JBHUDB010000011">
    <property type="protein sequence ID" value="MFD1571471.1"/>
    <property type="molecule type" value="Genomic_DNA"/>
</dbReference>
<proteinExistence type="predicted"/>
<feature type="compositionally biased region" description="Basic and acidic residues" evidence="1">
    <location>
        <begin position="28"/>
        <end position="65"/>
    </location>
</feature>
<name>A0ABD6C286_9EURY</name>
<dbReference type="Proteomes" id="UP001597185">
    <property type="component" value="Unassembled WGS sequence"/>
</dbReference>
<keyword evidence="3" id="KW-1185">Reference proteome</keyword>
<evidence type="ECO:0000313" key="2">
    <source>
        <dbReference type="EMBL" id="MFD1571471.1"/>
    </source>
</evidence>
<comment type="caution">
    <text evidence="2">The sequence shown here is derived from an EMBL/GenBank/DDBJ whole genome shotgun (WGS) entry which is preliminary data.</text>
</comment>
<dbReference type="AlphaFoldDB" id="A0ABD6C286"/>
<sequence>MGWAHAAFAVSTDGWSRMTDGHGQATATDRRRPRTDDGHGRTTATDWRRSRRGDSRGRSMPADRS</sequence>
<reference evidence="2 3" key="1">
    <citation type="journal article" date="2019" name="Int. J. Syst. Evol. Microbiol.">
        <title>The Global Catalogue of Microorganisms (GCM) 10K type strain sequencing project: providing services to taxonomists for standard genome sequencing and annotation.</title>
        <authorList>
            <consortium name="The Broad Institute Genomics Platform"/>
            <consortium name="The Broad Institute Genome Sequencing Center for Infectious Disease"/>
            <person name="Wu L."/>
            <person name="Ma J."/>
        </authorList>
    </citation>
    <scope>NUCLEOTIDE SEQUENCE [LARGE SCALE GENOMIC DNA]</scope>
    <source>
        <strain evidence="2 3">CGMCC 1.12689</strain>
    </source>
</reference>
<organism evidence="2 3">
    <name type="scientific">Halorubrum laminariae</name>
    <dbReference type="NCBI Taxonomy" id="1433523"/>
    <lineage>
        <taxon>Archaea</taxon>
        <taxon>Methanobacteriati</taxon>
        <taxon>Methanobacteriota</taxon>
        <taxon>Stenosarchaea group</taxon>
        <taxon>Halobacteria</taxon>
        <taxon>Halobacteriales</taxon>
        <taxon>Haloferacaceae</taxon>
        <taxon>Halorubrum</taxon>
    </lineage>
</organism>
<feature type="region of interest" description="Disordered" evidence="1">
    <location>
        <begin position="1"/>
        <end position="65"/>
    </location>
</feature>
<gene>
    <name evidence="2" type="ORF">ACFR9T_12905</name>
</gene>